<dbReference type="EMBL" id="MU007155">
    <property type="protein sequence ID" value="KAF2416546.1"/>
    <property type="molecule type" value="Genomic_DNA"/>
</dbReference>
<dbReference type="AlphaFoldDB" id="A0A9P4TSC5"/>
<keyword evidence="3" id="KW-1185">Reference proteome</keyword>
<protein>
    <submittedName>
        <fullName evidence="2">Uncharacterized protein</fullName>
    </submittedName>
</protein>
<gene>
    <name evidence="2" type="ORF">EJ08DRAFT_666644</name>
</gene>
<name>A0A9P4TSC5_9PEZI</name>
<proteinExistence type="predicted"/>
<organism evidence="2 3">
    <name type="scientific">Tothia fuscella</name>
    <dbReference type="NCBI Taxonomy" id="1048955"/>
    <lineage>
        <taxon>Eukaryota</taxon>
        <taxon>Fungi</taxon>
        <taxon>Dikarya</taxon>
        <taxon>Ascomycota</taxon>
        <taxon>Pezizomycotina</taxon>
        <taxon>Dothideomycetes</taxon>
        <taxon>Pleosporomycetidae</taxon>
        <taxon>Venturiales</taxon>
        <taxon>Cylindrosympodiaceae</taxon>
        <taxon>Tothia</taxon>
    </lineage>
</organism>
<dbReference type="Gene3D" id="1.10.1740.120">
    <property type="match status" value="1"/>
</dbReference>
<comment type="caution">
    <text evidence="2">The sequence shown here is derived from an EMBL/GenBank/DDBJ whole genome shotgun (WGS) entry which is preliminary data.</text>
</comment>
<evidence type="ECO:0000313" key="2">
    <source>
        <dbReference type="EMBL" id="KAF2416546.1"/>
    </source>
</evidence>
<sequence>MQSQKTPSQRIPNQNPTLTRPQLRIPPKEASTGVGLDNSDKVCLFGKCIGENKPGHSKCNIEQCFSAASPTIAACVKAAFKPKTDIFDQIACAGAILNLGDNMPNTCKDCITKLKDI</sequence>
<evidence type="ECO:0000256" key="1">
    <source>
        <dbReference type="SAM" id="MobiDB-lite"/>
    </source>
</evidence>
<reference evidence="2" key="1">
    <citation type="journal article" date="2020" name="Stud. Mycol.">
        <title>101 Dothideomycetes genomes: a test case for predicting lifestyles and emergence of pathogens.</title>
        <authorList>
            <person name="Haridas S."/>
            <person name="Albert R."/>
            <person name="Binder M."/>
            <person name="Bloem J."/>
            <person name="Labutti K."/>
            <person name="Salamov A."/>
            <person name="Andreopoulos B."/>
            <person name="Baker S."/>
            <person name="Barry K."/>
            <person name="Bills G."/>
            <person name="Bluhm B."/>
            <person name="Cannon C."/>
            <person name="Castanera R."/>
            <person name="Culley D."/>
            <person name="Daum C."/>
            <person name="Ezra D."/>
            <person name="Gonzalez J."/>
            <person name="Henrissat B."/>
            <person name="Kuo A."/>
            <person name="Liang C."/>
            <person name="Lipzen A."/>
            <person name="Lutzoni F."/>
            <person name="Magnuson J."/>
            <person name="Mondo S."/>
            <person name="Nolan M."/>
            <person name="Ohm R."/>
            <person name="Pangilinan J."/>
            <person name="Park H.-J."/>
            <person name="Ramirez L."/>
            <person name="Alfaro M."/>
            <person name="Sun H."/>
            <person name="Tritt A."/>
            <person name="Yoshinaga Y."/>
            <person name="Zwiers L.-H."/>
            <person name="Turgeon B."/>
            <person name="Goodwin S."/>
            <person name="Spatafora J."/>
            <person name="Crous P."/>
            <person name="Grigoriev I."/>
        </authorList>
    </citation>
    <scope>NUCLEOTIDE SEQUENCE</scope>
    <source>
        <strain evidence="2">CBS 130266</strain>
    </source>
</reference>
<feature type="compositionally biased region" description="Polar residues" evidence="1">
    <location>
        <begin position="1"/>
        <end position="20"/>
    </location>
</feature>
<evidence type="ECO:0000313" key="3">
    <source>
        <dbReference type="Proteomes" id="UP000800235"/>
    </source>
</evidence>
<accession>A0A9P4TSC5</accession>
<feature type="region of interest" description="Disordered" evidence="1">
    <location>
        <begin position="1"/>
        <end position="33"/>
    </location>
</feature>
<dbReference type="Proteomes" id="UP000800235">
    <property type="component" value="Unassembled WGS sequence"/>
</dbReference>